<reference evidence="2 3" key="1">
    <citation type="submission" date="2022-10" db="EMBL/GenBank/DDBJ databases">
        <authorList>
            <person name="Xie J."/>
            <person name="Shen N."/>
        </authorList>
    </citation>
    <scope>NUCLEOTIDE SEQUENCE [LARGE SCALE GENOMIC DNA]</scope>
    <source>
        <strain evidence="2 3">YIM65594</strain>
    </source>
</reference>
<evidence type="ECO:0000313" key="2">
    <source>
        <dbReference type="EMBL" id="MEB8340669.1"/>
    </source>
</evidence>
<dbReference type="EMBL" id="JAOZYC010000136">
    <property type="protein sequence ID" value="MEB8340669.1"/>
    <property type="molecule type" value="Genomic_DNA"/>
</dbReference>
<proteinExistence type="predicted"/>
<protein>
    <submittedName>
        <fullName evidence="2">TetR family transcriptional regulator C-terminal domain-containing protein</fullName>
    </submittedName>
</protein>
<sequence length="194" mass="21687">MPRTLDAVERNRLVSQAAWTVLVRDGIPALSVRKVAAEAGLPPSSLRYTLPTQASLRIKAYEMVAEHTTTRVAAIPEDDDQWTRKVLMELLPLDEQRRLEMEVSLILGTAAMTDPALRQTHRAVHQTLRDVCERAARTLPLRAGDVPVEAARLHAMLDGLALHLVRQEPDDDTEWAVRVLDTHLAQLNGERARS</sequence>
<dbReference type="InterPro" id="IPR039538">
    <property type="entry name" value="BetI_C"/>
</dbReference>
<evidence type="ECO:0000259" key="1">
    <source>
        <dbReference type="Pfam" id="PF13977"/>
    </source>
</evidence>
<comment type="caution">
    <text evidence="2">The sequence shown here is derived from an EMBL/GenBank/DDBJ whole genome shotgun (WGS) entry which is preliminary data.</text>
</comment>
<keyword evidence="3" id="KW-1185">Reference proteome</keyword>
<dbReference type="SUPFAM" id="SSF46689">
    <property type="entry name" value="Homeodomain-like"/>
    <property type="match status" value="1"/>
</dbReference>
<dbReference type="Proteomes" id="UP001354931">
    <property type="component" value="Unassembled WGS sequence"/>
</dbReference>
<feature type="domain" description="BetI-type transcriptional repressor C-terminal" evidence="1">
    <location>
        <begin position="81"/>
        <end position="187"/>
    </location>
</feature>
<dbReference type="InterPro" id="IPR009057">
    <property type="entry name" value="Homeodomain-like_sf"/>
</dbReference>
<accession>A0ABU6FA19</accession>
<dbReference type="SUPFAM" id="SSF48498">
    <property type="entry name" value="Tetracyclin repressor-like, C-terminal domain"/>
    <property type="match status" value="1"/>
</dbReference>
<name>A0ABU6FA19_9ACTN</name>
<gene>
    <name evidence="2" type="ORF">OKJ99_24540</name>
</gene>
<dbReference type="Gene3D" id="1.10.357.10">
    <property type="entry name" value="Tetracycline Repressor, domain 2"/>
    <property type="match status" value="1"/>
</dbReference>
<organism evidence="2 3">
    <name type="scientific">Streptomyces endophyticus</name>
    <dbReference type="NCBI Taxonomy" id="714166"/>
    <lineage>
        <taxon>Bacteria</taxon>
        <taxon>Bacillati</taxon>
        <taxon>Actinomycetota</taxon>
        <taxon>Actinomycetes</taxon>
        <taxon>Kitasatosporales</taxon>
        <taxon>Streptomycetaceae</taxon>
        <taxon>Streptomyces</taxon>
    </lineage>
</organism>
<evidence type="ECO:0000313" key="3">
    <source>
        <dbReference type="Proteomes" id="UP001354931"/>
    </source>
</evidence>
<dbReference type="RefSeq" id="WP_326019536.1">
    <property type="nucleotide sequence ID" value="NZ_JAOZYC010000136.1"/>
</dbReference>
<dbReference type="Pfam" id="PF13977">
    <property type="entry name" value="TetR_C_6"/>
    <property type="match status" value="1"/>
</dbReference>
<dbReference type="InterPro" id="IPR036271">
    <property type="entry name" value="Tet_transcr_reg_TetR-rel_C_sf"/>
</dbReference>